<dbReference type="EMBL" id="JAPCWZ010000007">
    <property type="protein sequence ID" value="KAK8856794.1"/>
    <property type="molecule type" value="Genomic_DNA"/>
</dbReference>
<keyword evidence="2" id="KW-1185">Reference proteome</keyword>
<sequence length="109" mass="12363">MSSNNIANERGLNPQRAPQRLYGRKIKVKARTQDILDRSAWTLLEASDQVIITTAIWAELGTVLRPLVEQLESREHINQDAIARDVVRKVFSDNLSLFGDSSLDELFDI</sequence>
<evidence type="ECO:0000313" key="1">
    <source>
        <dbReference type="EMBL" id="KAK8856794.1"/>
    </source>
</evidence>
<proteinExistence type="predicted"/>
<evidence type="ECO:0000313" key="2">
    <source>
        <dbReference type="Proteomes" id="UP001390339"/>
    </source>
</evidence>
<dbReference type="Proteomes" id="UP001390339">
    <property type="component" value="Unassembled WGS sequence"/>
</dbReference>
<gene>
    <name evidence="1" type="ORF">PGQ11_012706</name>
</gene>
<comment type="caution">
    <text evidence="1">The sequence shown here is derived from an EMBL/GenBank/DDBJ whole genome shotgun (WGS) entry which is preliminary data.</text>
</comment>
<reference evidence="1 2" key="1">
    <citation type="journal article" date="2024" name="IMA Fungus">
        <title>Apiospora arundinis, a panoply of carbohydrate-active enzymes and secondary metabolites.</title>
        <authorList>
            <person name="Sorensen T."/>
            <person name="Petersen C."/>
            <person name="Muurmann A.T."/>
            <person name="Christiansen J.V."/>
            <person name="Brundto M.L."/>
            <person name="Overgaard C.K."/>
            <person name="Boysen A.T."/>
            <person name="Wollenberg R.D."/>
            <person name="Larsen T.O."/>
            <person name="Sorensen J.L."/>
            <person name="Nielsen K.L."/>
            <person name="Sondergaard T.E."/>
        </authorList>
    </citation>
    <scope>NUCLEOTIDE SEQUENCE [LARGE SCALE GENOMIC DNA]</scope>
    <source>
        <strain evidence="1 2">AAU 773</strain>
    </source>
</reference>
<protein>
    <submittedName>
        <fullName evidence="1">Uncharacterized protein</fullName>
    </submittedName>
</protein>
<accession>A0ABR2I3S2</accession>
<name>A0ABR2I3S2_9PEZI</name>
<organism evidence="1 2">
    <name type="scientific">Apiospora arundinis</name>
    <dbReference type="NCBI Taxonomy" id="335852"/>
    <lineage>
        <taxon>Eukaryota</taxon>
        <taxon>Fungi</taxon>
        <taxon>Dikarya</taxon>
        <taxon>Ascomycota</taxon>
        <taxon>Pezizomycotina</taxon>
        <taxon>Sordariomycetes</taxon>
        <taxon>Xylariomycetidae</taxon>
        <taxon>Amphisphaeriales</taxon>
        <taxon>Apiosporaceae</taxon>
        <taxon>Apiospora</taxon>
    </lineage>
</organism>